<evidence type="ECO:0000256" key="3">
    <source>
        <dbReference type="ARBA" id="ARBA00023125"/>
    </source>
</evidence>
<keyword evidence="3" id="KW-0238">DNA-binding</keyword>
<accession>A0ABN3D425</accession>
<dbReference type="Gene3D" id="1.10.443.10">
    <property type="entry name" value="Intergrase catalytic core"/>
    <property type="match status" value="1"/>
</dbReference>
<evidence type="ECO:0000256" key="2">
    <source>
        <dbReference type="ARBA" id="ARBA00023002"/>
    </source>
</evidence>
<dbReference type="SUPFAM" id="SSF51735">
    <property type="entry name" value="NAD(P)-binding Rossmann-fold domains"/>
    <property type="match status" value="1"/>
</dbReference>
<name>A0ABN3D425_9ACTN</name>
<dbReference type="SUPFAM" id="SSF56349">
    <property type="entry name" value="DNA breaking-rejoining enzymes"/>
    <property type="match status" value="2"/>
</dbReference>
<organism evidence="6 7">
    <name type="scientific">Nonomuraea monospora</name>
    <dbReference type="NCBI Taxonomy" id="568818"/>
    <lineage>
        <taxon>Bacteria</taxon>
        <taxon>Bacillati</taxon>
        <taxon>Actinomycetota</taxon>
        <taxon>Actinomycetes</taxon>
        <taxon>Streptosporangiales</taxon>
        <taxon>Streptosporangiaceae</taxon>
        <taxon>Nonomuraea</taxon>
    </lineage>
</organism>
<dbReference type="Proteomes" id="UP001499843">
    <property type="component" value="Unassembled WGS sequence"/>
</dbReference>
<comment type="similarity">
    <text evidence="1">Belongs to the short-chain dehydrogenases/reductases (SDR) family.</text>
</comment>
<gene>
    <name evidence="6" type="ORF">GCM10009850_119420</name>
</gene>
<dbReference type="PROSITE" id="PS00061">
    <property type="entry name" value="ADH_SHORT"/>
    <property type="match status" value="1"/>
</dbReference>
<feature type="compositionally biased region" description="Basic and acidic residues" evidence="5">
    <location>
        <begin position="337"/>
        <end position="346"/>
    </location>
</feature>
<dbReference type="Pfam" id="PF00106">
    <property type="entry name" value="adh_short"/>
    <property type="match status" value="1"/>
</dbReference>
<evidence type="ECO:0000256" key="4">
    <source>
        <dbReference type="ARBA" id="ARBA00023172"/>
    </source>
</evidence>
<dbReference type="PRINTS" id="PR00081">
    <property type="entry name" value="GDHRDH"/>
</dbReference>
<dbReference type="RefSeq" id="WP_344496107.1">
    <property type="nucleotide sequence ID" value="NZ_BAAAQX010000071.1"/>
</dbReference>
<dbReference type="EMBL" id="BAAAQX010000071">
    <property type="protein sequence ID" value="GAA2216473.1"/>
    <property type="molecule type" value="Genomic_DNA"/>
</dbReference>
<dbReference type="PANTHER" id="PTHR44169">
    <property type="entry name" value="NADPH-DEPENDENT 1-ACYLDIHYDROXYACETONE PHOSPHATE REDUCTASE"/>
    <property type="match status" value="1"/>
</dbReference>
<evidence type="ECO:0000313" key="7">
    <source>
        <dbReference type="Proteomes" id="UP001499843"/>
    </source>
</evidence>
<evidence type="ECO:0000256" key="5">
    <source>
        <dbReference type="SAM" id="MobiDB-lite"/>
    </source>
</evidence>
<dbReference type="InterPro" id="IPR020904">
    <property type="entry name" value="Sc_DH/Rdtase_CS"/>
</dbReference>
<reference evidence="6 7" key="1">
    <citation type="journal article" date="2019" name="Int. J. Syst. Evol. Microbiol.">
        <title>The Global Catalogue of Microorganisms (GCM) 10K type strain sequencing project: providing services to taxonomists for standard genome sequencing and annotation.</title>
        <authorList>
            <consortium name="The Broad Institute Genomics Platform"/>
            <consortium name="The Broad Institute Genome Sequencing Center for Infectious Disease"/>
            <person name="Wu L."/>
            <person name="Ma J."/>
        </authorList>
    </citation>
    <scope>NUCLEOTIDE SEQUENCE [LARGE SCALE GENOMIC DNA]</scope>
    <source>
        <strain evidence="6 7">JCM 16114</strain>
    </source>
</reference>
<comment type="caution">
    <text evidence="6">The sequence shown here is derived from an EMBL/GenBank/DDBJ whole genome shotgun (WGS) entry which is preliminary data.</text>
</comment>
<evidence type="ECO:0000313" key="6">
    <source>
        <dbReference type="EMBL" id="GAA2216473.1"/>
    </source>
</evidence>
<protein>
    <submittedName>
        <fullName evidence="6">Uncharacterized protein</fullName>
    </submittedName>
</protein>
<feature type="compositionally biased region" description="Gly residues" evidence="5">
    <location>
        <begin position="269"/>
        <end position="280"/>
    </location>
</feature>
<evidence type="ECO:0000256" key="1">
    <source>
        <dbReference type="ARBA" id="ARBA00006484"/>
    </source>
</evidence>
<dbReference type="InterPro" id="IPR002347">
    <property type="entry name" value="SDR_fam"/>
</dbReference>
<dbReference type="Gene3D" id="1.10.150.130">
    <property type="match status" value="1"/>
</dbReference>
<dbReference type="Gene3D" id="3.40.50.720">
    <property type="entry name" value="NAD(P)-binding Rossmann-like Domain"/>
    <property type="match status" value="1"/>
</dbReference>
<dbReference type="PANTHER" id="PTHR44169:SF6">
    <property type="entry name" value="NADPH-DEPENDENT 1-ACYLDIHYDROXYACETONE PHOSPHATE REDUCTASE"/>
    <property type="match status" value="1"/>
</dbReference>
<dbReference type="InterPro" id="IPR013762">
    <property type="entry name" value="Integrase-like_cat_sf"/>
</dbReference>
<dbReference type="InterPro" id="IPR036291">
    <property type="entry name" value="NAD(P)-bd_dom_sf"/>
</dbReference>
<keyword evidence="2" id="KW-0560">Oxidoreductase</keyword>
<dbReference type="InterPro" id="IPR011010">
    <property type="entry name" value="DNA_brk_join_enz"/>
</dbReference>
<dbReference type="InterPro" id="IPR010998">
    <property type="entry name" value="Integrase_recombinase_N"/>
</dbReference>
<sequence>MTFGEYWTTWVERHRRLKDVRKSTLTHYITHHDVHFGEVLDEVRLDRIFVPTIEKVFSRIDEKNAQILAARRSDDPDIRNSVRGKGPTGPVTEQRIRATLRSVLADAMREHLVAFNAAALMHLPTGRKPKGLVWTKARVEAFDRAFAKRLEAVRADPDLRRRRTITVWACADLRPSPVMVWTPAQLGAFLDHAVTDRLYALFHLVAFRGLRRGEACGARWSDLDTDEGTLSVTTQLTVVNGQVEEGAPKTDSSDNLVSLDLRSLHRCAAGGGARRGGGQRRPGAPDGSPGRGLSATRGLPSVSPLPLPPHHPTCQRRNRRSAVWPAPAEQNPAAATGDRRSPDNRSLHPRRRPRQAQDMNISGNTIFIPGATSGIGLALALALRARNNTVIIGGRRTDLLDRIAAENPGLDTVRIDTTDAASVEAAAKQVLARHPGLNVLITMAGIMRIEDWRRPESFLASAEEVVTTNVLGPIRLIAAFVEHLQTRPDATIVTVSSGLAFAPLKVTPSYNASKAAIHMLSESLRLQLEGTGVKVVELEPPSVRTALLPGQEESEFAMPLEEFVAEVVELLETQPDAKEIQVERVKFLRYGEARGDYEQVVAMLNAADPHGN</sequence>
<proteinExistence type="inferred from homology"/>
<feature type="region of interest" description="Disordered" evidence="5">
    <location>
        <begin position="268"/>
        <end position="361"/>
    </location>
</feature>
<keyword evidence="7" id="KW-1185">Reference proteome</keyword>
<keyword evidence="4" id="KW-0233">DNA recombination</keyword>